<name>A0A369KQ50_9BACT</name>
<organism evidence="1 2">
    <name type="scientific">Spirobacillus cienkowskii</name>
    <dbReference type="NCBI Taxonomy" id="495820"/>
    <lineage>
        <taxon>Bacteria</taxon>
        <taxon>Pseudomonadati</taxon>
        <taxon>Bdellovibrionota</taxon>
        <taxon>Oligoflexia</taxon>
        <taxon>Silvanigrellales</taxon>
        <taxon>Spirobacillus</taxon>
    </lineage>
</organism>
<dbReference type="AlphaFoldDB" id="A0A369KQ50"/>
<sequence>MNKVKIIQKTSVATIIMLFNQSTVYASDYSECIIEYSINSSVKIKNKEEFDNCLKSLKGKNIEAVVAIGGATPSGSLKRNKQLADERLKTTINYISNNFQNVRIKTYNVGVNDTIGKKVYLSFIMNDENNIESTGYFKNKISELEVELQNKDALLAASEIQAIELQTANSNLLQERNQQVYNKTRHNERDLNLHAAVRMGFDRVYNSTVTSNYLSVGSELSWTPIFSFINPELGAKFSTSISQENLFDTNLKDVTNAYGFFGVNTKIKGLIAGGRVLLGKEWLVFSENNPKADYFSTGGELRVGYLFDNKLSVFGSYALTEHIQMMGIELGANF</sequence>
<protein>
    <recommendedName>
        <fullName evidence="3">OmpA-like domain-containing protein</fullName>
    </recommendedName>
</protein>
<evidence type="ECO:0000313" key="2">
    <source>
        <dbReference type="Proteomes" id="UP000253934"/>
    </source>
</evidence>
<comment type="caution">
    <text evidence="1">The sequence shown here is derived from an EMBL/GenBank/DDBJ whole genome shotgun (WGS) entry which is preliminary data.</text>
</comment>
<gene>
    <name evidence="1" type="ORF">DCC88_07425</name>
</gene>
<keyword evidence="2" id="KW-1185">Reference proteome</keyword>
<accession>A0A369KQ50</accession>
<dbReference type="EMBL" id="QOVW01000070">
    <property type="protein sequence ID" value="RDB35948.1"/>
    <property type="molecule type" value="Genomic_DNA"/>
</dbReference>
<dbReference type="Proteomes" id="UP000253934">
    <property type="component" value="Unassembled WGS sequence"/>
</dbReference>
<reference evidence="1" key="1">
    <citation type="submission" date="2018-04" db="EMBL/GenBank/DDBJ databases">
        <title>Draft genome sequence of the Candidatus Spirobacillus cienkowskii, a pathogen of freshwater Daphnia species, reconstructed from hemolymph metagenomic reads.</title>
        <authorList>
            <person name="Bresciani L."/>
            <person name="Lemos L.N."/>
            <person name="Wale N."/>
            <person name="Lin J.Y."/>
            <person name="Fernandes G.R."/>
            <person name="Duffy M.A."/>
            <person name="Rodrigues J.M."/>
        </authorList>
    </citation>
    <scope>NUCLEOTIDE SEQUENCE [LARGE SCALE GENOMIC DNA]</scope>
    <source>
        <strain evidence="1">Binning01</strain>
    </source>
</reference>
<evidence type="ECO:0000313" key="1">
    <source>
        <dbReference type="EMBL" id="RDB35948.1"/>
    </source>
</evidence>
<evidence type="ECO:0008006" key="3">
    <source>
        <dbReference type="Google" id="ProtNLM"/>
    </source>
</evidence>
<proteinExistence type="predicted"/>